<dbReference type="CDD" id="cd06418">
    <property type="entry name" value="GH25_BacA-like"/>
    <property type="match status" value="1"/>
</dbReference>
<keyword evidence="4" id="KW-1185">Reference proteome</keyword>
<protein>
    <submittedName>
        <fullName evidence="3">Glycoside hydrolase domain-containing protein</fullName>
    </submittedName>
</protein>
<dbReference type="SUPFAM" id="SSF51445">
    <property type="entry name" value="(Trans)glycosidases"/>
    <property type="match status" value="1"/>
</dbReference>
<organism evidence="3 4">
    <name type="scientific">Shouchella rhizosphaerae</name>
    <dbReference type="NCBI Taxonomy" id="866786"/>
    <lineage>
        <taxon>Bacteria</taxon>
        <taxon>Bacillati</taxon>
        <taxon>Bacillota</taxon>
        <taxon>Bacilli</taxon>
        <taxon>Bacillales</taxon>
        <taxon>Bacillaceae</taxon>
        <taxon>Shouchella</taxon>
    </lineage>
</organism>
<evidence type="ECO:0000259" key="1">
    <source>
        <dbReference type="Pfam" id="PF01471"/>
    </source>
</evidence>
<evidence type="ECO:0000259" key="2">
    <source>
        <dbReference type="Pfam" id="PF08924"/>
    </source>
</evidence>
<dbReference type="InterPro" id="IPR002477">
    <property type="entry name" value="Peptidoglycan-bd-like"/>
</dbReference>
<dbReference type="Gene3D" id="1.10.101.10">
    <property type="entry name" value="PGBD-like superfamily/PGBD"/>
    <property type="match status" value="2"/>
</dbReference>
<dbReference type="Proteomes" id="UP001341136">
    <property type="component" value="Chromosome"/>
</dbReference>
<proteinExistence type="predicted"/>
<dbReference type="InterPro" id="IPR036365">
    <property type="entry name" value="PGBD-like_sf"/>
</dbReference>
<feature type="domain" description="Rv2525c-like glycoside hydrolase-like" evidence="2">
    <location>
        <begin position="295"/>
        <end position="456"/>
    </location>
</feature>
<sequence length="769" mass="86259">MDEMVLQVQKFVNVNYAHRPNFGSPVEENGRTSWEIMYALTRALQIELGIENPVNSFGPTTYRLCPTLREGDEHEFVWILQGAMWCKGYSPGGFTGKFGPGTAAGVRKMQEEAGVPVNGIVDPDIFKAMLRMDAYRAVGPSADENVVDMQRYLNGKYYKYTGILPADGNYSRDTNTALIYGLQIESNVAGANGHFGEGTKAATPTIKLGDSRVNHVRLVQYAMYVNNYHPGNFNGTFDEAMQTRLKAFQGFHMLPQNGIVDLNTWMSLLVSTGNPDVKGKGIDTSNTITHSRAETLKADGREMVGRYLTGSFALSSAELNTLFSNGFRVFPIYQRFADNVEWFSYNQGIIDARDAVRAATALKFPYETVIYFAVDFDVSLSQINSHIIPYFDGVNEEIRRNRNAGASYRIGVYGPRYACTVLMNQNLTVYSFVSGMSTGFFGNKGHVLPLNWAFNQVKEHFIGSGSGRLAIDNLIVSNRDRGVNAKDHSVESPEVNDYVQYNKPFIEKLRELYNFSYENSDGDNRIANILVLNYLRSENYNSSVWTPIAGAIDSTFVETAERRFGKPSSFPVLYDPVTGTDMDFMHMAATLNAILFQKTFIIGDFTASLSDFAGWLGDLITVVDNAKDAYKNGNFTSVYSAARHYIGHTSDAAGTFPLEDLLGDMDAINIGRALDMNDRTSNLFEEMDTYYRLGYRRRFKAAARARFDYNREQFYNEAKRYLTTSQPAIAFARSQFKSAFNVSDWTDNEADSVAQAFRDVCAEWLDKED</sequence>
<dbReference type="Pfam" id="PF08924">
    <property type="entry name" value="Rv2525c_GlyHyd-like"/>
    <property type="match status" value="1"/>
</dbReference>
<dbReference type="InterPro" id="IPR036366">
    <property type="entry name" value="PGBDSf"/>
</dbReference>
<dbReference type="GO" id="GO:0016787">
    <property type="term" value="F:hydrolase activity"/>
    <property type="evidence" value="ECO:0007669"/>
    <property type="project" value="UniProtKB-KW"/>
</dbReference>
<gene>
    <name evidence="3" type="ORF">V5G21_12660</name>
</gene>
<evidence type="ECO:0000313" key="4">
    <source>
        <dbReference type="Proteomes" id="UP001341136"/>
    </source>
</evidence>
<dbReference type="SUPFAM" id="SSF47090">
    <property type="entry name" value="PGBD-like"/>
    <property type="match status" value="2"/>
</dbReference>
<evidence type="ECO:0000313" key="3">
    <source>
        <dbReference type="EMBL" id="WWA28613.1"/>
    </source>
</evidence>
<name>A0ABZ2CQA1_9BACI</name>
<feature type="domain" description="Peptidoglycan binding-like" evidence="1">
    <location>
        <begin position="77"/>
        <end position="129"/>
    </location>
</feature>
<accession>A0ABZ2CQA1</accession>
<dbReference type="Gene3D" id="3.20.20.80">
    <property type="entry name" value="Glycosidases"/>
    <property type="match status" value="1"/>
</dbReference>
<dbReference type="RefSeq" id="WP_073305682.1">
    <property type="nucleotide sequence ID" value="NZ_CP144921.1"/>
</dbReference>
<dbReference type="Pfam" id="PF01471">
    <property type="entry name" value="PG_binding_1"/>
    <property type="match status" value="2"/>
</dbReference>
<reference evidence="3 4" key="1">
    <citation type="submission" date="2024-01" db="EMBL/GenBank/DDBJ databases">
        <title>Culturomics analysis of mouse respiratory tract.</title>
        <authorList>
            <person name="Phillips A.M."/>
            <person name="Collette N.M."/>
            <person name="Mageeney C.M."/>
            <person name="Sinha A."/>
            <person name="Hern K.E."/>
            <person name="Arkin A.P."/>
            <person name="Williams K.P."/>
            <person name="Branda S."/>
        </authorList>
    </citation>
    <scope>NUCLEOTIDE SEQUENCE [LARGE SCALE GENOMIC DNA]</scope>
    <source>
        <strain evidence="3 4">CP20</strain>
    </source>
</reference>
<dbReference type="InterPro" id="IPR017853">
    <property type="entry name" value="GH"/>
</dbReference>
<dbReference type="EMBL" id="CP144921">
    <property type="protein sequence ID" value="WWA28613.1"/>
    <property type="molecule type" value="Genomic_DNA"/>
</dbReference>
<feature type="domain" description="Peptidoglycan binding-like" evidence="1">
    <location>
        <begin position="215"/>
        <end position="267"/>
    </location>
</feature>
<keyword evidence="3" id="KW-0378">Hydrolase</keyword>
<dbReference type="InterPro" id="IPR015020">
    <property type="entry name" value="Rv2525c-like_Glyco_Hydro-like"/>
</dbReference>